<dbReference type="OrthoDB" id="5382705at2"/>
<reference evidence="2 3" key="1">
    <citation type="journal article" date="2007" name="Nat. Biotechnol.">
        <title>Complete genome sequence of the myxobacterium Sorangium cellulosum.</title>
        <authorList>
            <person name="Schneiker S."/>
            <person name="Perlova O."/>
            <person name="Kaiser O."/>
            <person name="Gerth K."/>
            <person name="Alici A."/>
            <person name="Altmeyer M.O."/>
            <person name="Bartels D."/>
            <person name="Bekel T."/>
            <person name="Beyer S."/>
            <person name="Bode E."/>
            <person name="Bode H.B."/>
            <person name="Bolten C.J."/>
            <person name="Choudhuri J.V."/>
            <person name="Doss S."/>
            <person name="Elnakady Y.A."/>
            <person name="Frank B."/>
            <person name="Gaigalat L."/>
            <person name="Goesmann A."/>
            <person name="Groeger C."/>
            <person name="Gross F."/>
            <person name="Jelsbak L."/>
            <person name="Jelsbak L."/>
            <person name="Kalinowski J."/>
            <person name="Kegler C."/>
            <person name="Knauber T."/>
            <person name="Konietzny S."/>
            <person name="Kopp M."/>
            <person name="Krause L."/>
            <person name="Krug D."/>
            <person name="Linke B."/>
            <person name="Mahmud T."/>
            <person name="Martinez-Arias R."/>
            <person name="McHardy A.C."/>
            <person name="Merai M."/>
            <person name="Meyer F."/>
            <person name="Mormann S."/>
            <person name="Munoz-Dorado J."/>
            <person name="Perez J."/>
            <person name="Pradella S."/>
            <person name="Rachid S."/>
            <person name="Raddatz G."/>
            <person name="Rosenau F."/>
            <person name="Rueckert C."/>
            <person name="Sasse F."/>
            <person name="Scharfe M."/>
            <person name="Schuster S.C."/>
            <person name="Suen G."/>
            <person name="Treuner-Lange A."/>
            <person name="Velicer G.J."/>
            <person name="Vorholter F.-J."/>
            <person name="Weissman K.J."/>
            <person name="Welch R.D."/>
            <person name="Wenzel S.C."/>
            <person name="Whitworth D.E."/>
            <person name="Wilhelm S."/>
            <person name="Wittmann C."/>
            <person name="Bloecker H."/>
            <person name="Puehler A."/>
            <person name="Mueller R."/>
        </authorList>
    </citation>
    <scope>NUCLEOTIDE SEQUENCE [LARGE SCALE GENOMIC DNA]</scope>
    <source>
        <strain evidence="3">So ce56</strain>
    </source>
</reference>
<feature type="region of interest" description="Disordered" evidence="1">
    <location>
        <begin position="159"/>
        <end position="184"/>
    </location>
</feature>
<dbReference type="STRING" id="448385.sce6747"/>
<organism evidence="2 3">
    <name type="scientific">Sorangium cellulosum (strain So ce56)</name>
    <name type="common">Polyangium cellulosum (strain So ce56)</name>
    <dbReference type="NCBI Taxonomy" id="448385"/>
    <lineage>
        <taxon>Bacteria</taxon>
        <taxon>Pseudomonadati</taxon>
        <taxon>Myxococcota</taxon>
        <taxon>Polyangia</taxon>
        <taxon>Polyangiales</taxon>
        <taxon>Polyangiaceae</taxon>
        <taxon>Sorangium</taxon>
    </lineage>
</organism>
<dbReference type="BioCyc" id="SCEL448385:SCE_RS34615-MONOMER"/>
<dbReference type="eggNOG" id="ENOG5034C17">
    <property type="taxonomic scope" value="Bacteria"/>
</dbReference>
<feature type="compositionally biased region" description="Polar residues" evidence="1">
    <location>
        <begin position="172"/>
        <end position="184"/>
    </location>
</feature>
<evidence type="ECO:0000313" key="2">
    <source>
        <dbReference type="EMBL" id="CAN96916.1"/>
    </source>
</evidence>
<dbReference type="Proteomes" id="UP000002139">
    <property type="component" value="Chromosome"/>
</dbReference>
<dbReference type="EMBL" id="AM746676">
    <property type="protein sequence ID" value="CAN96916.1"/>
    <property type="molecule type" value="Genomic_DNA"/>
</dbReference>
<accession>A9GT91</accession>
<protein>
    <submittedName>
        <fullName evidence="2">Uncharacterized protein</fullName>
    </submittedName>
</protein>
<evidence type="ECO:0000313" key="3">
    <source>
        <dbReference type="Proteomes" id="UP000002139"/>
    </source>
</evidence>
<dbReference type="KEGG" id="scl:sce6747"/>
<sequence length="275" mass="28790">MLSLNKTLGHVGIALCNTTFALSLLGAAALMTPGCVAGTDEPGDGADELGDGLDIGSGEAEDVGEAESALGVNDVGVIPASACPSNFDQITIFMDDEDTSNGNDHAGWIGATQSDSNTRFVFCRVPGSFFKPLDSGEPYAVLRLGSACPAGSEAFSRTFDNEDTSNSNSSTGNIFPNTSTQSPSKTTLGFCLFRGSAGAMIGFPNLGFSYGILARAHLSDSRADGWIMTDDEDTSNANGMSFSWMPFDWAKTNDALDIVSDEADSKTRLRTARVK</sequence>
<dbReference type="AlphaFoldDB" id="A9GT91"/>
<keyword evidence="3" id="KW-1185">Reference proteome</keyword>
<gene>
    <name evidence="2" type="ordered locus">sce6747</name>
</gene>
<dbReference type="RefSeq" id="WP_012239355.1">
    <property type="nucleotide sequence ID" value="NC_010162.1"/>
</dbReference>
<proteinExistence type="predicted"/>
<name>A9GT91_SORC5</name>
<dbReference type="HOGENOM" id="CLU_1011568_0_0_7"/>
<evidence type="ECO:0000256" key="1">
    <source>
        <dbReference type="SAM" id="MobiDB-lite"/>
    </source>
</evidence>